<dbReference type="PANTHER" id="PTHR45816:SF4">
    <property type="entry name" value="RYR_IP3R HOMOLOGY ASSOCIATED DOMAIN-CONTAINING PROTEIN"/>
    <property type="match status" value="1"/>
</dbReference>
<dbReference type="GeneID" id="25917644"/>
<dbReference type="InterPro" id="IPR015925">
    <property type="entry name" value="Ryanodine_IP3_receptor"/>
</dbReference>
<evidence type="ECO:0000313" key="1">
    <source>
        <dbReference type="EMBL" id="KNC70332.1"/>
    </source>
</evidence>
<feature type="non-terminal residue" evidence="1">
    <location>
        <position position="77"/>
    </location>
</feature>
<evidence type="ECO:0000313" key="2">
    <source>
        <dbReference type="Proteomes" id="UP000054560"/>
    </source>
</evidence>
<dbReference type="EMBL" id="KQ251448">
    <property type="protein sequence ID" value="KNC70332.1"/>
    <property type="molecule type" value="Genomic_DNA"/>
</dbReference>
<keyword evidence="2" id="KW-1185">Reference proteome</keyword>
<organism evidence="1 2">
    <name type="scientific">Sphaeroforma arctica JP610</name>
    <dbReference type="NCBI Taxonomy" id="667725"/>
    <lineage>
        <taxon>Eukaryota</taxon>
        <taxon>Ichthyosporea</taxon>
        <taxon>Ichthyophonida</taxon>
        <taxon>Sphaeroforma</taxon>
    </lineage>
</organism>
<gene>
    <name evidence="1" type="ORF">SARC_17140</name>
</gene>
<reference evidence="1 2" key="1">
    <citation type="submission" date="2011-02" db="EMBL/GenBank/DDBJ databases">
        <title>The Genome Sequence of Sphaeroforma arctica JP610.</title>
        <authorList>
            <consortium name="The Broad Institute Genome Sequencing Platform"/>
            <person name="Russ C."/>
            <person name="Cuomo C."/>
            <person name="Young S.K."/>
            <person name="Zeng Q."/>
            <person name="Gargeya S."/>
            <person name="Alvarado L."/>
            <person name="Berlin A."/>
            <person name="Chapman S.B."/>
            <person name="Chen Z."/>
            <person name="Freedman E."/>
            <person name="Gellesch M."/>
            <person name="Goldberg J."/>
            <person name="Griggs A."/>
            <person name="Gujja S."/>
            <person name="Heilman E."/>
            <person name="Heiman D."/>
            <person name="Howarth C."/>
            <person name="Mehta T."/>
            <person name="Neiman D."/>
            <person name="Pearson M."/>
            <person name="Roberts A."/>
            <person name="Saif S."/>
            <person name="Shea T."/>
            <person name="Shenoy N."/>
            <person name="Sisk P."/>
            <person name="Stolte C."/>
            <person name="Sykes S."/>
            <person name="White J."/>
            <person name="Yandava C."/>
            <person name="Burger G."/>
            <person name="Gray M.W."/>
            <person name="Holland P.W.H."/>
            <person name="King N."/>
            <person name="Lang F.B.F."/>
            <person name="Roger A.J."/>
            <person name="Ruiz-Trillo I."/>
            <person name="Haas B."/>
            <person name="Nusbaum C."/>
            <person name="Birren B."/>
        </authorList>
    </citation>
    <scope>NUCLEOTIDE SEQUENCE [LARGE SCALE GENOMIC DNA]</scope>
    <source>
        <strain evidence="1 2">JP610</strain>
    </source>
</reference>
<dbReference type="PANTHER" id="PTHR45816">
    <property type="entry name" value="MIR DOMAIN-CONTAINING PROTEIN"/>
    <property type="match status" value="1"/>
</dbReference>
<dbReference type="Proteomes" id="UP000054560">
    <property type="component" value="Unassembled WGS sequence"/>
</dbReference>
<dbReference type="GO" id="GO:0006816">
    <property type="term" value="P:calcium ion transport"/>
    <property type="evidence" value="ECO:0007669"/>
    <property type="project" value="InterPro"/>
</dbReference>
<dbReference type="RefSeq" id="XP_014144234.1">
    <property type="nucleotide sequence ID" value="XM_014288759.1"/>
</dbReference>
<dbReference type="STRING" id="667725.A0A0L0F0V0"/>
<name>A0A0L0F0V0_9EUKA</name>
<proteinExistence type="predicted"/>
<accession>A0A0L0F0V0</accession>
<dbReference type="eggNOG" id="KOG3533">
    <property type="taxonomic scope" value="Eukaryota"/>
</dbReference>
<feature type="non-terminal residue" evidence="1">
    <location>
        <position position="1"/>
    </location>
</feature>
<protein>
    <submittedName>
        <fullName evidence="1">Uncharacterized protein</fullName>
    </submittedName>
</protein>
<dbReference type="OrthoDB" id="76898at2759"/>
<dbReference type="AlphaFoldDB" id="A0A0L0F0V0"/>
<sequence length="77" mass="8736">AWLDFYSAQLDLFSMMCLNRQYIAINGLKDSLSIECILTCMADQELPHALRASFCKLMLHLHVDCDPQEIVSPVAYA</sequence>